<evidence type="ECO:0000256" key="4">
    <source>
        <dbReference type="ARBA" id="ARBA00022729"/>
    </source>
</evidence>
<keyword evidence="5 7" id="KW-0378">Hydrolase</keyword>
<dbReference type="STRING" id="409849.ENSPMGP00000013394"/>
<dbReference type="InterPro" id="IPR029062">
    <property type="entry name" value="Class_I_gatase-like"/>
</dbReference>
<evidence type="ECO:0000256" key="7">
    <source>
        <dbReference type="PROSITE-ProRule" id="PRU00607"/>
    </source>
</evidence>
<protein>
    <recommendedName>
        <fullName evidence="7">folate gamma-glutamyl hydrolase</fullName>
        <ecNumber evidence="7">3.4.19.9</ecNumber>
    </recommendedName>
</protein>
<evidence type="ECO:0000256" key="6">
    <source>
        <dbReference type="PIRSR" id="PIRSR615527-1"/>
    </source>
</evidence>
<dbReference type="InterPro" id="IPR011697">
    <property type="entry name" value="Peptidase_C26"/>
</dbReference>
<evidence type="ECO:0000256" key="5">
    <source>
        <dbReference type="ARBA" id="ARBA00022801"/>
    </source>
</evidence>
<comment type="subcellular location">
    <subcellularLocation>
        <location evidence="1">Secreted</location>
        <location evidence="1">Extracellular space</location>
    </subcellularLocation>
</comment>
<dbReference type="PANTHER" id="PTHR11315:SF0">
    <property type="entry name" value="FOLATE GAMMA-GLUTAMYL HYDROLASE"/>
    <property type="match status" value="1"/>
</dbReference>
<name>A0A3B4A9U0_9GOBI</name>
<dbReference type="GO" id="GO:0034722">
    <property type="term" value="F:gamma-glutamyl-peptidase activity"/>
    <property type="evidence" value="ECO:0007669"/>
    <property type="project" value="UniProtKB-UniRule"/>
</dbReference>
<organism evidence="8 9">
    <name type="scientific">Periophthalmus magnuspinnatus</name>
    <dbReference type="NCBI Taxonomy" id="409849"/>
    <lineage>
        <taxon>Eukaryota</taxon>
        <taxon>Metazoa</taxon>
        <taxon>Chordata</taxon>
        <taxon>Craniata</taxon>
        <taxon>Vertebrata</taxon>
        <taxon>Euteleostomi</taxon>
        <taxon>Actinopterygii</taxon>
        <taxon>Neopterygii</taxon>
        <taxon>Teleostei</taxon>
        <taxon>Neoteleostei</taxon>
        <taxon>Acanthomorphata</taxon>
        <taxon>Gobiaria</taxon>
        <taxon>Gobiiformes</taxon>
        <taxon>Gobioidei</taxon>
        <taxon>Gobiidae</taxon>
        <taxon>Oxudercinae</taxon>
        <taxon>Periophthalmus</taxon>
    </lineage>
</organism>
<keyword evidence="3" id="KW-0964">Secreted</keyword>
<reference evidence="8" key="1">
    <citation type="submission" date="2025-08" db="UniProtKB">
        <authorList>
            <consortium name="Ensembl"/>
        </authorList>
    </citation>
    <scope>IDENTIFICATION</scope>
</reference>
<proteinExistence type="inferred from homology"/>
<dbReference type="GO" id="GO:0005773">
    <property type="term" value="C:vacuole"/>
    <property type="evidence" value="ECO:0007669"/>
    <property type="project" value="TreeGrafter"/>
</dbReference>
<dbReference type="InterPro" id="IPR015527">
    <property type="entry name" value="Pept_C26_g-glut_hydrolase"/>
</dbReference>
<evidence type="ECO:0000313" key="8">
    <source>
        <dbReference type="Ensembl" id="ENSPMGP00000013394.1"/>
    </source>
</evidence>
<evidence type="ECO:0000256" key="1">
    <source>
        <dbReference type="ARBA" id="ARBA00004239"/>
    </source>
</evidence>
<dbReference type="PROSITE" id="PS51275">
    <property type="entry name" value="PEPTIDASE_C26_GGH"/>
    <property type="match status" value="1"/>
</dbReference>
<dbReference type="GO" id="GO:0046900">
    <property type="term" value="P:tetrahydrofolylpolyglutamate metabolic process"/>
    <property type="evidence" value="ECO:0007669"/>
    <property type="project" value="TreeGrafter"/>
</dbReference>
<dbReference type="EC" id="3.4.19.9" evidence="7"/>
<dbReference type="Ensembl" id="ENSPMGT00000014291.1">
    <property type="protein sequence ID" value="ENSPMGP00000013394.1"/>
    <property type="gene ID" value="ENSPMGG00000011027.1"/>
</dbReference>
<keyword evidence="9" id="KW-1185">Reference proteome</keyword>
<feature type="active site" description="Nucleophile" evidence="6 7">
    <location>
        <position position="125"/>
    </location>
</feature>
<dbReference type="Proteomes" id="UP000261520">
    <property type="component" value="Unplaced"/>
</dbReference>
<comment type="catalytic activity">
    <reaction evidence="7">
        <text>(6S)-5,6,7,8-tetrahydrofolyl-(gamma-L-Glu)(n) + (n-1) H2O = (6S)-5,6,7,8-tetrahydrofolate + (n-1) L-glutamate</text>
        <dbReference type="Rhea" id="RHEA:56784"/>
        <dbReference type="Rhea" id="RHEA-COMP:14738"/>
        <dbReference type="ChEBI" id="CHEBI:15377"/>
        <dbReference type="ChEBI" id="CHEBI:29985"/>
        <dbReference type="ChEBI" id="CHEBI:57453"/>
        <dbReference type="ChEBI" id="CHEBI:141005"/>
        <dbReference type="EC" id="3.4.19.9"/>
    </reaction>
</comment>
<keyword evidence="4" id="KW-0732">Signal</keyword>
<dbReference type="Pfam" id="PF07722">
    <property type="entry name" value="Peptidase_C26"/>
    <property type="match status" value="1"/>
</dbReference>
<reference evidence="8" key="2">
    <citation type="submission" date="2025-09" db="UniProtKB">
        <authorList>
            <consortium name="Ensembl"/>
        </authorList>
    </citation>
    <scope>IDENTIFICATION</scope>
</reference>
<dbReference type="AlphaFoldDB" id="A0A3B4A9U0"/>
<evidence type="ECO:0000313" key="9">
    <source>
        <dbReference type="Proteomes" id="UP000261520"/>
    </source>
</evidence>
<dbReference type="Gene3D" id="3.40.50.880">
    <property type="match status" value="1"/>
</dbReference>
<sequence>NVFLYFFILLFLLHFINFFLIKEKRMYVICVVAQEFYQPTPSKKSYIPASYVKYLESAGARVAPIHIDKTEDEYRALFKSINGVLYPGGNVNTSTSGYARAARLLFDLAMEVSSISDYFPLWGTCLGFQLMACVIGEKNGHVLSTTNNSDVALPLNFTKEAKESRMFKSFPKDTLHTLATESVTINSHKYSLTMDTYRKSESLNTFYRVLTTNTTDNGKMFISTMEAYKYPFYGVQWHPEKSQFERTNTFTAHSPSAVKAAQCFADFFVSEVRKSCHSFSSDEEEKKVLIDEYTPSYTADWTNFEQIFFFS</sequence>
<comment type="similarity">
    <text evidence="2">Belongs to the peptidase C26 family.</text>
</comment>
<dbReference type="PANTHER" id="PTHR11315">
    <property type="entry name" value="PROTEASE FAMILY C26 GAMMA-GLUTAMYL HYDROLASE"/>
    <property type="match status" value="1"/>
</dbReference>
<dbReference type="FunFam" id="3.40.50.880:FF:000024">
    <property type="entry name" value="Folate gamma-glutamyl hydrolase"/>
    <property type="match status" value="1"/>
</dbReference>
<dbReference type="SUPFAM" id="SSF52317">
    <property type="entry name" value="Class I glutamine amidotransferase-like"/>
    <property type="match status" value="1"/>
</dbReference>
<dbReference type="GO" id="GO:0005576">
    <property type="term" value="C:extracellular region"/>
    <property type="evidence" value="ECO:0007669"/>
    <property type="project" value="UniProtKB-SubCell"/>
</dbReference>
<accession>A0A3B4A9U0</accession>
<feature type="active site" description="Proton donor" evidence="6">
    <location>
        <position position="238"/>
    </location>
</feature>
<dbReference type="PROSITE" id="PS51273">
    <property type="entry name" value="GATASE_TYPE_1"/>
    <property type="match status" value="1"/>
</dbReference>
<feature type="active site" evidence="7">
    <location>
        <position position="238"/>
    </location>
</feature>
<evidence type="ECO:0000256" key="2">
    <source>
        <dbReference type="ARBA" id="ARBA00011083"/>
    </source>
</evidence>
<evidence type="ECO:0000256" key="3">
    <source>
        <dbReference type="ARBA" id="ARBA00022525"/>
    </source>
</evidence>